<keyword evidence="2" id="KW-1133">Transmembrane helix</keyword>
<dbReference type="Proteomes" id="UP001597041">
    <property type="component" value="Unassembled WGS sequence"/>
</dbReference>
<evidence type="ECO:0000256" key="2">
    <source>
        <dbReference type="SAM" id="Phobius"/>
    </source>
</evidence>
<evidence type="ECO:0000313" key="4">
    <source>
        <dbReference type="Proteomes" id="UP001597041"/>
    </source>
</evidence>
<gene>
    <name evidence="3" type="ORF">ACFQ19_10020</name>
</gene>
<evidence type="ECO:0000313" key="3">
    <source>
        <dbReference type="EMBL" id="MFD1066359.1"/>
    </source>
</evidence>
<name>A0ABW3NHL6_9BACI</name>
<feature type="compositionally biased region" description="Basic and acidic residues" evidence="1">
    <location>
        <begin position="98"/>
        <end position="108"/>
    </location>
</feature>
<feature type="region of interest" description="Disordered" evidence="1">
    <location>
        <begin position="26"/>
        <end position="148"/>
    </location>
</feature>
<dbReference type="RefSeq" id="WP_379591938.1">
    <property type="nucleotide sequence ID" value="NZ_JBHTKK010000010.1"/>
</dbReference>
<proteinExistence type="predicted"/>
<evidence type="ECO:0000256" key="1">
    <source>
        <dbReference type="SAM" id="MobiDB-lite"/>
    </source>
</evidence>
<accession>A0ABW3NHL6</accession>
<comment type="caution">
    <text evidence="3">The sequence shown here is derived from an EMBL/GenBank/DDBJ whole genome shotgun (WGS) entry which is preliminary data.</text>
</comment>
<keyword evidence="4" id="KW-1185">Reference proteome</keyword>
<feature type="compositionally biased region" description="Basic and acidic residues" evidence="1">
    <location>
        <begin position="128"/>
        <end position="146"/>
    </location>
</feature>
<keyword evidence="2" id="KW-0812">Transmembrane</keyword>
<protein>
    <submittedName>
        <fullName evidence="3">Uncharacterized protein</fullName>
    </submittedName>
</protein>
<organism evidence="3 4">
    <name type="scientific">Oceanobacillus locisalsi</name>
    <dbReference type="NCBI Taxonomy" id="546107"/>
    <lineage>
        <taxon>Bacteria</taxon>
        <taxon>Bacillati</taxon>
        <taxon>Bacillota</taxon>
        <taxon>Bacilli</taxon>
        <taxon>Bacillales</taxon>
        <taxon>Bacillaceae</taxon>
        <taxon>Oceanobacillus</taxon>
    </lineage>
</organism>
<keyword evidence="2" id="KW-0472">Membrane</keyword>
<feature type="compositionally biased region" description="Low complexity" evidence="1">
    <location>
        <begin position="37"/>
        <end position="68"/>
    </location>
</feature>
<reference evidence="4" key="1">
    <citation type="journal article" date="2019" name="Int. J. Syst. Evol. Microbiol.">
        <title>The Global Catalogue of Microorganisms (GCM) 10K type strain sequencing project: providing services to taxonomists for standard genome sequencing and annotation.</title>
        <authorList>
            <consortium name="The Broad Institute Genomics Platform"/>
            <consortium name="The Broad Institute Genome Sequencing Center for Infectious Disease"/>
            <person name="Wu L."/>
            <person name="Ma J."/>
        </authorList>
    </citation>
    <scope>NUCLEOTIDE SEQUENCE [LARGE SCALE GENOMIC DNA]</scope>
    <source>
        <strain evidence="4">CCUG 56608</strain>
    </source>
</reference>
<dbReference type="EMBL" id="JBHTKK010000010">
    <property type="protein sequence ID" value="MFD1066359.1"/>
    <property type="molecule type" value="Genomic_DNA"/>
</dbReference>
<sequence length="184" mass="21167">MDWIFDNLYLVIIILFGIISFLSSSGKKEEEQKKKQSTPPNNPTQTRQRQQQSSSQGAGTQQQSQVQRQRQREQPRAQRQVYQEGERPDISAGSIEEQQQKQMERMADRYQTSSQEDLEDAEQNFKGLKVERKSEENAPGRAEMKRRVSGNLEGKGLVNGIIMAEVLGSPRAKKPYRSIIQKRK</sequence>
<feature type="transmembrane region" description="Helical" evidence="2">
    <location>
        <begin position="6"/>
        <end position="25"/>
    </location>
</feature>